<gene>
    <name evidence="10" type="ORF">D9758_003146</name>
</gene>
<dbReference type="AlphaFoldDB" id="A0A8H5GIT0"/>
<dbReference type="SUPFAM" id="SSF57701">
    <property type="entry name" value="Zn2/Cys6 DNA-binding domain"/>
    <property type="match status" value="1"/>
</dbReference>
<evidence type="ECO:0000256" key="5">
    <source>
        <dbReference type="ARBA" id="ARBA00023163"/>
    </source>
</evidence>
<accession>A0A8H5GIT0</accession>
<protein>
    <recommendedName>
        <fullName evidence="7">Transcription activator of gluconeogenesis ERT1</fullName>
    </recommendedName>
</protein>
<dbReference type="GO" id="GO:0000981">
    <property type="term" value="F:DNA-binding transcription factor activity, RNA polymerase II-specific"/>
    <property type="evidence" value="ECO:0007669"/>
    <property type="project" value="InterPro"/>
</dbReference>
<evidence type="ECO:0000256" key="2">
    <source>
        <dbReference type="ARBA" id="ARBA00022833"/>
    </source>
</evidence>
<dbReference type="SMART" id="SM00066">
    <property type="entry name" value="GAL4"/>
    <property type="match status" value="1"/>
</dbReference>
<evidence type="ECO:0000259" key="9">
    <source>
        <dbReference type="PROSITE" id="PS50048"/>
    </source>
</evidence>
<dbReference type="PROSITE" id="PS50048">
    <property type="entry name" value="ZN2_CY6_FUNGAL_2"/>
    <property type="match status" value="1"/>
</dbReference>
<dbReference type="PANTHER" id="PTHR47659:SF7">
    <property type="entry name" value="FUNGAL TRANSCRIPTIONAL REGULATORY PROTEIN, N-TERMINAL DOMAIN-CONTAINING PROTEIN"/>
    <property type="match status" value="1"/>
</dbReference>
<evidence type="ECO:0000256" key="4">
    <source>
        <dbReference type="ARBA" id="ARBA00023125"/>
    </source>
</evidence>
<evidence type="ECO:0000256" key="3">
    <source>
        <dbReference type="ARBA" id="ARBA00023015"/>
    </source>
</evidence>
<keyword evidence="2" id="KW-0862">Zinc</keyword>
<feature type="compositionally biased region" description="Basic residues" evidence="8">
    <location>
        <begin position="89"/>
        <end position="104"/>
    </location>
</feature>
<evidence type="ECO:0000313" key="10">
    <source>
        <dbReference type="EMBL" id="KAF5365673.1"/>
    </source>
</evidence>
<organism evidence="10 11">
    <name type="scientific">Tetrapyrgos nigripes</name>
    <dbReference type="NCBI Taxonomy" id="182062"/>
    <lineage>
        <taxon>Eukaryota</taxon>
        <taxon>Fungi</taxon>
        <taxon>Dikarya</taxon>
        <taxon>Basidiomycota</taxon>
        <taxon>Agaricomycotina</taxon>
        <taxon>Agaricomycetes</taxon>
        <taxon>Agaricomycetidae</taxon>
        <taxon>Agaricales</taxon>
        <taxon>Marasmiineae</taxon>
        <taxon>Marasmiaceae</taxon>
        <taxon>Tetrapyrgos</taxon>
    </lineage>
</organism>
<sequence>MSLSGSHPPDRDNPFTSTSYPVMQSVIESGMPMHMFPLTTGSTIRTKRKQVKNACTNCQKACKKCDEARPCLRCVKYGHPDQCVDSQRKERKKGVKRGKYKKREGRGTNAEQDEALFAGMPLVTMSTEPSPAAESPIAGETYTEPVGYEPSYYYGHYPSALHKSNTQVYCTDNYYQMQAAVQPADKQDYASHQIQDPSQRLYDPASAYPTPMLHYPHPQLSYMQPNRSDPPLLVPQPTPFYASPVYTKSQTLDPHGRLLEYDEGAYN</sequence>
<keyword evidence="11" id="KW-1185">Reference proteome</keyword>
<evidence type="ECO:0000256" key="7">
    <source>
        <dbReference type="ARBA" id="ARBA00040903"/>
    </source>
</evidence>
<dbReference type="GO" id="GO:0003677">
    <property type="term" value="F:DNA binding"/>
    <property type="evidence" value="ECO:0007669"/>
    <property type="project" value="UniProtKB-KW"/>
</dbReference>
<comment type="caution">
    <text evidence="10">The sequence shown here is derived from an EMBL/GenBank/DDBJ whole genome shotgun (WGS) entry which is preliminary data.</text>
</comment>
<dbReference type="PANTHER" id="PTHR47659">
    <property type="entry name" value="ZN(II)2CYS6 TRANSCRIPTION FACTOR (EUROFUNG)-RELATED"/>
    <property type="match status" value="1"/>
</dbReference>
<evidence type="ECO:0000256" key="6">
    <source>
        <dbReference type="ARBA" id="ARBA00023242"/>
    </source>
</evidence>
<dbReference type="GO" id="GO:0008270">
    <property type="term" value="F:zinc ion binding"/>
    <property type="evidence" value="ECO:0007669"/>
    <property type="project" value="InterPro"/>
</dbReference>
<keyword evidence="4" id="KW-0238">DNA-binding</keyword>
<evidence type="ECO:0000256" key="8">
    <source>
        <dbReference type="SAM" id="MobiDB-lite"/>
    </source>
</evidence>
<reference evidence="10 11" key="1">
    <citation type="journal article" date="2020" name="ISME J.">
        <title>Uncovering the hidden diversity of litter-decomposition mechanisms in mushroom-forming fungi.</title>
        <authorList>
            <person name="Floudas D."/>
            <person name="Bentzer J."/>
            <person name="Ahren D."/>
            <person name="Johansson T."/>
            <person name="Persson P."/>
            <person name="Tunlid A."/>
        </authorList>
    </citation>
    <scope>NUCLEOTIDE SEQUENCE [LARGE SCALE GENOMIC DNA]</scope>
    <source>
        <strain evidence="10 11">CBS 291.85</strain>
    </source>
</reference>
<dbReference type="InterPro" id="IPR036864">
    <property type="entry name" value="Zn2-C6_fun-type_DNA-bd_sf"/>
</dbReference>
<dbReference type="InterPro" id="IPR050335">
    <property type="entry name" value="ERT1_acuK_gluconeogen_tf"/>
</dbReference>
<keyword evidence="6" id="KW-0539">Nucleus</keyword>
<proteinExistence type="predicted"/>
<feature type="region of interest" description="Disordered" evidence="8">
    <location>
        <begin position="86"/>
        <end position="114"/>
    </location>
</feature>
<dbReference type="EMBL" id="JAACJM010000026">
    <property type="protein sequence ID" value="KAF5365673.1"/>
    <property type="molecule type" value="Genomic_DNA"/>
</dbReference>
<keyword evidence="1" id="KW-0479">Metal-binding</keyword>
<name>A0A8H5GIT0_9AGAR</name>
<dbReference type="Gene3D" id="4.10.240.10">
    <property type="entry name" value="Zn(2)-C6 fungal-type DNA-binding domain"/>
    <property type="match status" value="1"/>
</dbReference>
<dbReference type="CDD" id="cd00067">
    <property type="entry name" value="GAL4"/>
    <property type="match status" value="1"/>
</dbReference>
<keyword evidence="5" id="KW-0804">Transcription</keyword>
<feature type="domain" description="Zn(2)-C6 fungal-type" evidence="9">
    <location>
        <begin position="54"/>
        <end position="85"/>
    </location>
</feature>
<keyword evidence="3" id="KW-0805">Transcription regulation</keyword>
<dbReference type="Proteomes" id="UP000559256">
    <property type="component" value="Unassembled WGS sequence"/>
</dbReference>
<dbReference type="InterPro" id="IPR001138">
    <property type="entry name" value="Zn2Cys6_DnaBD"/>
</dbReference>
<dbReference type="OrthoDB" id="5575144at2759"/>
<evidence type="ECO:0000256" key="1">
    <source>
        <dbReference type="ARBA" id="ARBA00022723"/>
    </source>
</evidence>
<evidence type="ECO:0000313" key="11">
    <source>
        <dbReference type="Proteomes" id="UP000559256"/>
    </source>
</evidence>